<dbReference type="GO" id="GO:0006355">
    <property type="term" value="P:regulation of DNA-templated transcription"/>
    <property type="evidence" value="ECO:0007669"/>
    <property type="project" value="InterPro"/>
</dbReference>
<dbReference type="EMBL" id="ABFEVW020000002">
    <property type="protein sequence ID" value="EKU3566940.1"/>
    <property type="molecule type" value="Genomic_DNA"/>
</dbReference>
<protein>
    <submittedName>
        <fullName evidence="1">Uncharacterized protein</fullName>
    </submittedName>
</protein>
<gene>
    <name evidence="1" type="ORF">MKP18_000300</name>
</gene>
<evidence type="ECO:0000313" key="1">
    <source>
        <dbReference type="EMBL" id="EKU3566940.1"/>
    </source>
</evidence>
<dbReference type="SUPFAM" id="SSF47598">
    <property type="entry name" value="Ribbon-helix-helix"/>
    <property type="match status" value="1"/>
</dbReference>
<proteinExistence type="predicted"/>
<sequence length="52" mass="5970">MKAQRGHQYKLRFLNDAYLEALKAKGKEEDRSLNYLINQAIKEFLAKSGAKA</sequence>
<reference evidence="1" key="1">
    <citation type="submission" date="2023-06" db="EMBL/GenBank/DDBJ databases">
        <authorList>
            <consortium name="Clinical and Environmental Microbiology Branch: Whole genome sequencing antimicrobial resistance pathogens in the healthcare setting"/>
        </authorList>
    </citation>
    <scope>NUCLEOTIDE SEQUENCE</scope>
    <source>
        <strain evidence="1">2021GN-00227</strain>
    </source>
</reference>
<dbReference type="RefSeq" id="WP_171251710.1">
    <property type="nucleotide sequence ID" value="NZ_CP169779.1"/>
</dbReference>
<comment type="caution">
    <text evidence="1">The sequence shown here is derived from an EMBL/GenBank/DDBJ whole genome shotgun (WGS) entry which is preliminary data.</text>
</comment>
<accession>A0AAD2U157</accession>
<dbReference type="AlphaFoldDB" id="A0AAD2U157"/>
<dbReference type="EMBL" id="ABFEVW030000002">
    <property type="protein sequence ID" value="EMN1070037.1"/>
    <property type="molecule type" value="Genomic_DNA"/>
</dbReference>
<dbReference type="InterPro" id="IPR010985">
    <property type="entry name" value="Ribbon_hlx_hlx"/>
</dbReference>
<name>A0AAD2U157_ACIBA</name>
<organism evidence="1">
    <name type="scientific">Acinetobacter baumannii</name>
    <dbReference type="NCBI Taxonomy" id="470"/>
    <lineage>
        <taxon>Bacteria</taxon>
        <taxon>Pseudomonadati</taxon>
        <taxon>Pseudomonadota</taxon>
        <taxon>Gammaproteobacteria</taxon>
        <taxon>Moraxellales</taxon>
        <taxon>Moraxellaceae</taxon>
        <taxon>Acinetobacter</taxon>
        <taxon>Acinetobacter calcoaceticus/baumannii complex</taxon>
    </lineage>
</organism>